<proteinExistence type="predicted"/>
<accession>A0A0A0Q0H0</accession>
<sequence length="69" mass="7767">MAITDIELFNKLCKNANYSQSEIDSINSKRLKEAVENNYIIYAPYIPIILSGHGPIVRPETDINTSVIN</sequence>
<dbReference type="KEGG" id="vg:26637919"/>
<dbReference type="GeneID" id="26637919"/>
<evidence type="ECO:0000313" key="1">
    <source>
        <dbReference type="EMBL" id="AHY24988.1"/>
    </source>
</evidence>
<protein>
    <submittedName>
        <fullName evidence="1">Uncharacterized protein</fullName>
    </submittedName>
</protein>
<reference evidence="1 2" key="1">
    <citation type="journal article" date="2015" name="Plant Pathol. J.">
        <title>Isolation and Genomic Characterization of the T4-Like Bacteriophage PM2 Infecting Pectobacterium carotovorum subsp. carotovorum.</title>
        <authorList>
            <person name="Lim J.A."/>
            <person name="Lee D.H."/>
            <person name="Heu S."/>
        </authorList>
    </citation>
    <scope>NUCLEOTIDE SEQUENCE [LARGE SCALE GENOMIC DNA]</scope>
</reference>
<gene>
    <name evidence="1" type="ORF">PM2_026</name>
</gene>
<dbReference type="Proteomes" id="UP000030739">
    <property type="component" value="Segment"/>
</dbReference>
<dbReference type="EMBL" id="KF835987">
    <property type="protein sequence ID" value="AHY24988.1"/>
    <property type="molecule type" value="Genomic_DNA"/>
</dbReference>
<dbReference type="RefSeq" id="YP_009211447.1">
    <property type="nucleotide sequence ID" value="NC_028940.1"/>
</dbReference>
<name>A0A0A0Q0H0_9CAUD</name>
<organism evidence="1 2">
    <name type="scientific">Pectobacterium bacteriophage PM2</name>
    <dbReference type="NCBI Taxonomy" id="1429794"/>
    <lineage>
        <taxon>Viruses</taxon>
        <taxon>Duplodnaviria</taxon>
        <taxon>Heunggongvirae</taxon>
        <taxon>Uroviricota</taxon>
        <taxon>Caudoviricetes</taxon>
        <taxon>Pantevenvirales</taxon>
        <taxon>Straboviridae</taxon>
        <taxon>Tevenvirinae</taxon>
        <taxon>Mosugukvirus</taxon>
        <taxon>Mosugukvirus pm2</taxon>
    </lineage>
</organism>
<evidence type="ECO:0000313" key="2">
    <source>
        <dbReference type="Proteomes" id="UP000030739"/>
    </source>
</evidence>
<keyword evidence="2" id="KW-1185">Reference proteome</keyword>